<dbReference type="InterPro" id="IPR034005">
    <property type="entry name" value="M3A_DCP"/>
</dbReference>
<keyword evidence="13" id="KW-1185">Reference proteome</keyword>
<protein>
    <recommendedName>
        <fullName evidence="8">oligopeptidase A</fullName>
        <ecNumber evidence="8">3.4.24.70</ecNumber>
    </recommendedName>
</protein>
<keyword evidence="3 9" id="KW-0479">Metal-binding</keyword>
<evidence type="ECO:0000256" key="1">
    <source>
        <dbReference type="ARBA" id="ARBA00006040"/>
    </source>
</evidence>
<dbReference type="PANTHER" id="PTHR43660:SF1">
    <property type="entry name" value="DIPEPTIDYL CARBOXYPEPTIDASE"/>
    <property type="match status" value="1"/>
</dbReference>
<gene>
    <name evidence="12" type="ORF">PbJCM13498_16690</name>
</gene>
<dbReference type="InterPro" id="IPR024079">
    <property type="entry name" value="MetalloPept_cat_dom_sf"/>
</dbReference>
<comment type="caution">
    <text evidence="12">The sequence shown here is derived from an EMBL/GenBank/DDBJ whole genome shotgun (WGS) entry which is preliminary data.</text>
</comment>
<reference evidence="12 13" key="1">
    <citation type="submission" date="2019-10" db="EMBL/GenBank/DDBJ databases">
        <title>Prolixibacter strains distinguished by the presence of nitrate reductase genes were adept at nitrate-dependent anaerobic corrosion of metallic iron and carbon steel.</title>
        <authorList>
            <person name="Iino T."/>
            <person name="Shono N."/>
            <person name="Ito K."/>
            <person name="Nakamura R."/>
            <person name="Sueoka K."/>
            <person name="Harayama S."/>
            <person name="Ohkuma M."/>
        </authorList>
    </citation>
    <scope>NUCLEOTIDE SEQUENCE [LARGE SCALE GENOMIC DNA]</scope>
    <source>
        <strain evidence="12 13">JCM 13498</strain>
    </source>
</reference>
<evidence type="ECO:0000256" key="9">
    <source>
        <dbReference type="RuleBase" id="RU003435"/>
    </source>
</evidence>
<dbReference type="Proteomes" id="UP000391834">
    <property type="component" value="Unassembled WGS sequence"/>
</dbReference>
<accession>A0A5M4AYW4</accession>
<dbReference type="GO" id="GO:0006508">
    <property type="term" value="P:proteolysis"/>
    <property type="evidence" value="ECO:0007669"/>
    <property type="project" value="UniProtKB-KW"/>
</dbReference>
<organism evidence="12 13">
    <name type="scientific">Prolixibacter bellariivorans</name>
    <dbReference type="NCBI Taxonomy" id="314319"/>
    <lineage>
        <taxon>Bacteria</taxon>
        <taxon>Pseudomonadati</taxon>
        <taxon>Bacteroidota</taxon>
        <taxon>Bacteroidia</taxon>
        <taxon>Marinilabiliales</taxon>
        <taxon>Prolixibacteraceae</taxon>
        <taxon>Prolixibacter</taxon>
    </lineage>
</organism>
<name>A0A5M4AYW4_9BACT</name>
<dbReference type="CDD" id="cd06456">
    <property type="entry name" value="M3A_DCP"/>
    <property type="match status" value="1"/>
</dbReference>
<feature type="domain" description="Oligopeptidase A N-terminal" evidence="11">
    <location>
        <begin position="50"/>
        <end position="170"/>
    </location>
</feature>
<dbReference type="EMBL" id="BLAX01000001">
    <property type="protein sequence ID" value="GET32806.1"/>
    <property type="molecule type" value="Genomic_DNA"/>
</dbReference>
<dbReference type="SUPFAM" id="SSF55486">
    <property type="entry name" value="Metalloproteases ('zincins'), catalytic domain"/>
    <property type="match status" value="1"/>
</dbReference>
<keyword evidence="4 9" id="KW-0378">Hydrolase</keyword>
<dbReference type="InterPro" id="IPR024080">
    <property type="entry name" value="Neurolysin/TOP_N"/>
</dbReference>
<dbReference type="InterPro" id="IPR001567">
    <property type="entry name" value="Pept_M3A_M3B_dom"/>
</dbReference>
<keyword evidence="5 9" id="KW-0862">Zinc</keyword>
<comment type="cofactor">
    <cofactor evidence="9">
        <name>Zn(2+)</name>
        <dbReference type="ChEBI" id="CHEBI:29105"/>
    </cofactor>
    <text evidence="9">Binds 1 zinc ion.</text>
</comment>
<evidence type="ECO:0000256" key="4">
    <source>
        <dbReference type="ARBA" id="ARBA00022801"/>
    </source>
</evidence>
<dbReference type="GO" id="GO:0046872">
    <property type="term" value="F:metal ion binding"/>
    <property type="evidence" value="ECO:0007669"/>
    <property type="project" value="UniProtKB-UniRule"/>
</dbReference>
<sequence>MMILFSIASSQGASEGTESNPLLMKWNTPHETAPFNSIKTEDFVPAIDVALTEARKDVDAIINNSDPATFQNTIEALEVSGEKLDRVAGVLFNLNSAETNKELQAVAREVSPKLSEFGNYVSLNEDLFKRVKAVYDKRESLDLTAEQAKLLENSYKGFVRRGANLQGEAKKRYAEITTELAQLSLKFGENVLEETNAFELLITDEKDLSGLPEAVREAAEQLAKSKGKEGWMFNLQYPSYLPFMKYADNRELREKMYKAYTSRAFKDNEYNNEETIHKIVNLRLEKANLLGFKSHADYVLSERMAETPEKVNSFLEELHEASKPYAEKEFKEVTDFAKAKGLKGDLQRWDWAYYSEKLKTEKFGFDEEEVKPYFQLEKVREGVFELAHRLYGLNFKENKDIQVYHPDVTAYDVFNEDGSFLSVLYLDFFPRDGKRGGAWMNDFRAQSNINGKMERPIITVVTNFTKPTETKPSLLTFDEVETFLHEFGHSLHGMLANTVYPSMSGTGVYRDFVELPSQIMENWATEKEWLDLFAVHYKTGEKIPAELVHKLIEARNFQSGYLSERQLSFGMDDMAWHSITKPVTDDVISFEQRVMSKMELFPHVEGSCFNTAFSHIFAGGYAAGYYGYKWAEVLDADAFSMFKKNGIFDRATAESFRKNILEKGGTKHPMELYKAFRGQEPTVEALLERSGLKD</sequence>
<evidence type="ECO:0000256" key="7">
    <source>
        <dbReference type="ARBA" id="ARBA00024603"/>
    </source>
</evidence>
<dbReference type="Gene3D" id="1.20.1050.40">
    <property type="entry name" value="Endopeptidase. Chain P, domain 1"/>
    <property type="match status" value="1"/>
</dbReference>
<keyword evidence="2 9" id="KW-0645">Protease</keyword>
<evidence type="ECO:0000259" key="11">
    <source>
        <dbReference type="Pfam" id="PF19310"/>
    </source>
</evidence>
<evidence type="ECO:0000256" key="6">
    <source>
        <dbReference type="ARBA" id="ARBA00023049"/>
    </source>
</evidence>
<dbReference type="InterPro" id="IPR024077">
    <property type="entry name" value="Neurolysin/TOP_dom2"/>
</dbReference>
<evidence type="ECO:0000313" key="13">
    <source>
        <dbReference type="Proteomes" id="UP000391834"/>
    </source>
</evidence>
<dbReference type="InterPro" id="IPR045666">
    <property type="entry name" value="OpdA_N"/>
</dbReference>
<dbReference type="GO" id="GO:0004222">
    <property type="term" value="F:metalloendopeptidase activity"/>
    <property type="evidence" value="ECO:0007669"/>
    <property type="project" value="UniProtKB-EC"/>
</dbReference>
<evidence type="ECO:0000256" key="2">
    <source>
        <dbReference type="ARBA" id="ARBA00022670"/>
    </source>
</evidence>
<dbReference type="Pfam" id="PF01432">
    <property type="entry name" value="Peptidase_M3"/>
    <property type="match status" value="1"/>
</dbReference>
<dbReference type="Pfam" id="PF19310">
    <property type="entry name" value="TOP_N"/>
    <property type="match status" value="1"/>
</dbReference>
<evidence type="ECO:0000313" key="12">
    <source>
        <dbReference type="EMBL" id="GET32806.1"/>
    </source>
</evidence>
<evidence type="ECO:0000256" key="5">
    <source>
        <dbReference type="ARBA" id="ARBA00022833"/>
    </source>
</evidence>
<dbReference type="GO" id="GO:0005829">
    <property type="term" value="C:cytosol"/>
    <property type="evidence" value="ECO:0007669"/>
    <property type="project" value="TreeGrafter"/>
</dbReference>
<dbReference type="InterPro" id="IPR045090">
    <property type="entry name" value="Pept_M3A_M3B"/>
</dbReference>
<evidence type="ECO:0000256" key="3">
    <source>
        <dbReference type="ARBA" id="ARBA00022723"/>
    </source>
</evidence>
<comment type="catalytic activity">
    <reaction evidence="7">
        <text>Hydrolysis of oligopeptides, with broad specificity. Gly or Ala commonly occur as P1 or P1' residues, but more distant residues are also important, as is shown by the fact that Z-Gly-Pro-Gly-|-Gly-Pro-Ala is cleaved, but not Z-(Gly)(5).</text>
        <dbReference type="EC" id="3.4.24.70"/>
    </reaction>
</comment>
<dbReference type="PANTHER" id="PTHR43660">
    <property type="entry name" value="DIPEPTIDYL CARBOXYPEPTIDASE"/>
    <property type="match status" value="1"/>
</dbReference>
<feature type="domain" description="Peptidase M3A/M3B catalytic" evidence="10">
    <location>
        <begin position="243"/>
        <end position="691"/>
    </location>
</feature>
<dbReference type="Gene3D" id="1.10.1370.10">
    <property type="entry name" value="Neurolysin, domain 3"/>
    <property type="match status" value="1"/>
</dbReference>
<dbReference type="FunFam" id="3.40.390.10:FF:000009">
    <property type="entry name" value="Oligopeptidase A"/>
    <property type="match status" value="1"/>
</dbReference>
<comment type="similarity">
    <text evidence="1 9">Belongs to the peptidase M3 family.</text>
</comment>
<dbReference type="EC" id="3.4.24.70" evidence="8"/>
<dbReference type="AlphaFoldDB" id="A0A5M4AYW4"/>
<proteinExistence type="inferred from homology"/>
<evidence type="ECO:0000256" key="8">
    <source>
        <dbReference type="ARBA" id="ARBA00026100"/>
    </source>
</evidence>
<evidence type="ECO:0000259" key="10">
    <source>
        <dbReference type="Pfam" id="PF01432"/>
    </source>
</evidence>
<dbReference type="GO" id="GO:0004180">
    <property type="term" value="F:carboxypeptidase activity"/>
    <property type="evidence" value="ECO:0007669"/>
    <property type="project" value="UniProtKB-KW"/>
</dbReference>
<keyword evidence="12" id="KW-0121">Carboxypeptidase</keyword>
<dbReference type="Gene3D" id="3.40.390.10">
    <property type="entry name" value="Collagenase (Catalytic Domain)"/>
    <property type="match status" value="1"/>
</dbReference>
<keyword evidence="6 9" id="KW-0482">Metalloprotease</keyword>